<dbReference type="EMBL" id="LXLT01000051">
    <property type="protein sequence ID" value="OFD76136.1"/>
    <property type="molecule type" value="Genomic_DNA"/>
</dbReference>
<comment type="caution">
    <text evidence="2">The sequence shown here is derived from an EMBL/GenBank/DDBJ whole genome shotgun (WGS) entry which is preliminary data.</text>
</comment>
<dbReference type="InterPro" id="IPR007815">
    <property type="entry name" value="Emycin_Estase"/>
</dbReference>
<dbReference type="SUPFAM" id="SSF159501">
    <property type="entry name" value="EreA/ChaN-like"/>
    <property type="match status" value="1"/>
</dbReference>
<dbReference type="InterPro" id="IPR052036">
    <property type="entry name" value="Hydrolase/PRTase-associated"/>
</dbReference>
<keyword evidence="1" id="KW-0732">Signal</keyword>
<dbReference type="PANTHER" id="PTHR31299:SF0">
    <property type="entry name" value="ESTERASE, PUTATIVE (AFU_ORTHOLOGUE AFUA_1G05850)-RELATED"/>
    <property type="match status" value="1"/>
</dbReference>
<dbReference type="RefSeq" id="WP_070144184.1">
    <property type="nucleotide sequence ID" value="NZ_LXLT01000051.1"/>
</dbReference>
<feature type="signal peptide" evidence="1">
    <location>
        <begin position="1"/>
        <end position="25"/>
    </location>
</feature>
<dbReference type="CDD" id="cd14728">
    <property type="entry name" value="Ere-like"/>
    <property type="match status" value="1"/>
</dbReference>
<dbReference type="AlphaFoldDB" id="A0A1E8B4Y5"/>
<dbReference type="Proteomes" id="UP000175706">
    <property type="component" value="Unassembled WGS sequence"/>
</dbReference>
<dbReference type="Gene3D" id="1.20.1440.30">
    <property type="entry name" value="Biosynthetic Protein domain"/>
    <property type="match status" value="1"/>
</dbReference>
<feature type="chain" id="PRO_5009210998" evidence="1">
    <location>
        <begin position="26"/>
        <end position="459"/>
    </location>
</feature>
<evidence type="ECO:0000313" key="2">
    <source>
        <dbReference type="EMBL" id="OFD76136.1"/>
    </source>
</evidence>
<dbReference type="Gene3D" id="3.40.1660.10">
    <property type="entry name" value="EreA-like (biosynthetic domain)"/>
    <property type="match status" value="1"/>
</dbReference>
<dbReference type="PANTHER" id="PTHR31299">
    <property type="entry name" value="ESTERASE, PUTATIVE (AFU_ORTHOLOGUE AFUA_1G05850)-RELATED"/>
    <property type="match status" value="1"/>
</dbReference>
<evidence type="ECO:0000256" key="1">
    <source>
        <dbReference type="SAM" id="SignalP"/>
    </source>
</evidence>
<dbReference type="Gene3D" id="3.30.1870.10">
    <property type="entry name" value="EreA-like, domain 2"/>
    <property type="match status" value="1"/>
</dbReference>
<dbReference type="GO" id="GO:0046677">
    <property type="term" value="P:response to antibiotic"/>
    <property type="evidence" value="ECO:0007669"/>
    <property type="project" value="InterPro"/>
</dbReference>
<gene>
    <name evidence="2" type="ORF">BWGOE8_34170</name>
</gene>
<evidence type="ECO:0000313" key="3">
    <source>
        <dbReference type="Proteomes" id="UP000175706"/>
    </source>
</evidence>
<proteinExistence type="predicted"/>
<protein>
    <submittedName>
        <fullName evidence="2">Erythromycin esterase</fullName>
    </submittedName>
</protein>
<reference evidence="2 3" key="1">
    <citation type="submission" date="2016-05" db="EMBL/GenBank/DDBJ databases">
        <title>Bacillus thuringiensis and Bacillus weihenstephanensis as novel biocontrol agents of wilt causing Verticillium species.</title>
        <authorList>
            <person name="Hollensteiner J."/>
            <person name="Wemheuer F."/>
            <person name="Harting R."/>
            <person name="Kolarzyk A."/>
            <person name="Diaz-Valerio S."/>
            <person name="Poehlein A."/>
            <person name="Brzuszkiewicz E."/>
            <person name="Nesemann K."/>
            <person name="Braus-Stromeyer S."/>
            <person name="Braus G."/>
            <person name="Daniel R."/>
            <person name="Liesegang H."/>
        </authorList>
    </citation>
    <scope>NUCLEOTIDE SEQUENCE [LARGE SCALE GENOMIC DNA]</scope>
    <source>
        <strain evidence="2 3">GOE8</strain>
    </source>
</reference>
<dbReference type="PATRIC" id="fig|86662.25.peg.3503"/>
<name>A0A1E8B4Y5_BACMY</name>
<dbReference type="Pfam" id="PF05139">
    <property type="entry name" value="Erythro_esteras"/>
    <property type="match status" value="1"/>
</dbReference>
<sequence>MRKKWKIGLMSTLLACTTFTSVAFAAEKPVDQRKWEEWLNGHAKKLNEPTSQTTEDLSFLKEAVQDKRIVVLGESTHGAKEMNQSKIRMIKYLHEEMGYDVIAFESGLAEAAAVQQNFDYLTATEAMDQSLEGVWQTEEVEQLFIYMKEQKAKGKPLTLAGFDMNLFYRSSFHSYAKDWLQKLSPEVASELDAAVTELIKLDKYYYNLESGYPYDQYKVEIQPVINKFENVKAFIQTHKTELTRVAPSPTYDVNFLEKSINIRIDAIKTHLDSFMKLKGGIIPSNIAGFPDYVRDQKMAQNLAWLTEMQYKNKKIIVWGHNYHIRKQNSKMILDYTKYQQHNFVCPNMMDFLPQRIKNQMYTIGLFAYSGSSWNSEIDEIVPVHTEHEEQSVEKIISTVGSPNVFVNLKGESNRPETSWMFTPTAASYWGVKKREEIMIPIEQYDGILWLEKTSPSVLK</sequence>
<organism evidence="2 3">
    <name type="scientific">Bacillus mycoides</name>
    <dbReference type="NCBI Taxonomy" id="1405"/>
    <lineage>
        <taxon>Bacteria</taxon>
        <taxon>Bacillati</taxon>
        <taxon>Bacillota</taxon>
        <taxon>Bacilli</taxon>
        <taxon>Bacillales</taxon>
        <taxon>Bacillaceae</taxon>
        <taxon>Bacillus</taxon>
        <taxon>Bacillus cereus group</taxon>
    </lineage>
</organism>
<accession>A0A1E8B4Y5</accession>